<dbReference type="Gene3D" id="3.10.105.10">
    <property type="entry name" value="Dipeptide-binding Protein, Domain 3"/>
    <property type="match status" value="1"/>
</dbReference>
<dbReference type="PIRSF" id="PIRSF002741">
    <property type="entry name" value="MppA"/>
    <property type="match status" value="1"/>
</dbReference>
<sequence>MDPRIFRAIAIGAAALSFALAGSDAAAEPRHGIAMYGEPALPPDFVSLPYANPDAPKGGRIVVGEVGSFDSLNPHILKGVVPWQWRFLGYESLMGRSYDEPFTLYGLLAESIEVAEDRSWAEFTLREEAAFSDGTPVTIEDVMWSYETLGTEGHPRYLGTWNLVETMEQTGPRSVRFTFATDNRELALLIGMRPILKKAQWADKDFTRSGLDTIPIGTAPYVVSDYEAGRFVELSRNPDYWGSDLPFMRGQANLDTIRMEFYADAQVLFEAFKAGQITSIRETNAEKWATQYDFPAVRSGDIVKSEIPHERPTGMTGFVMNTRRSAFSDWRVRAAMIHAFNFEFINETLTGGRQPRITSYFSNSLLAMADGPADEGVRRLLQPHVDALVPGALDAYALPQGDGSAANRRNLRTAMRLMEEAGFTIEEGRMTTPSGEPFGFEILLPQSTPEAEVGTIVDLFLPALERMGIDVRVARVDRAQFEERTDAFDFDMTFYTRGLSLSPGNEQKLYWGSAAAEAQGSLNWMGVQSPAVDAMIDAILTSESRADFVTAAKALDRVLTTGRYVIPIYQFRESRIAHDANLHFPDDLPIYGDFINFHPDVWWYEPD</sequence>
<dbReference type="InterPro" id="IPR039424">
    <property type="entry name" value="SBP_5"/>
</dbReference>
<dbReference type="Proteomes" id="UP000193570">
    <property type="component" value="Unassembled WGS sequence"/>
</dbReference>
<dbReference type="PANTHER" id="PTHR30290:SF64">
    <property type="entry name" value="ABC TRANSPORTER PERIPLASMIC BINDING PROTEIN"/>
    <property type="match status" value="1"/>
</dbReference>
<gene>
    <name evidence="6" type="primary">appA_1</name>
    <name evidence="6" type="ORF">ROJ8625_01212</name>
</gene>
<accession>A0A1X6YRG9</accession>
<evidence type="ECO:0000313" key="6">
    <source>
        <dbReference type="EMBL" id="SLN28574.1"/>
    </source>
</evidence>
<comment type="similarity">
    <text evidence="2">Belongs to the bacterial solute-binding protein 5 family.</text>
</comment>
<dbReference type="GO" id="GO:0042884">
    <property type="term" value="P:microcin transport"/>
    <property type="evidence" value="ECO:0007669"/>
    <property type="project" value="TreeGrafter"/>
</dbReference>
<name>A0A1X6YRG9_9RHOB</name>
<dbReference type="EMBL" id="FWFK01000002">
    <property type="protein sequence ID" value="SLN28574.1"/>
    <property type="molecule type" value="Genomic_DNA"/>
</dbReference>
<evidence type="ECO:0000256" key="3">
    <source>
        <dbReference type="ARBA" id="ARBA00022729"/>
    </source>
</evidence>
<dbReference type="GO" id="GO:0015833">
    <property type="term" value="P:peptide transport"/>
    <property type="evidence" value="ECO:0007669"/>
    <property type="project" value="TreeGrafter"/>
</dbReference>
<dbReference type="InterPro" id="IPR030678">
    <property type="entry name" value="Peptide/Ni-bd"/>
</dbReference>
<comment type="subcellular location">
    <subcellularLocation>
        <location evidence="1">Periplasm</location>
    </subcellularLocation>
</comment>
<keyword evidence="7" id="KW-1185">Reference proteome</keyword>
<organism evidence="6 7">
    <name type="scientific">Roseivivax jejudonensis</name>
    <dbReference type="NCBI Taxonomy" id="1529041"/>
    <lineage>
        <taxon>Bacteria</taxon>
        <taxon>Pseudomonadati</taxon>
        <taxon>Pseudomonadota</taxon>
        <taxon>Alphaproteobacteria</taxon>
        <taxon>Rhodobacterales</taxon>
        <taxon>Roseobacteraceae</taxon>
        <taxon>Roseivivax</taxon>
    </lineage>
</organism>
<feature type="domain" description="Solute-binding protein family 5" evidence="5">
    <location>
        <begin position="104"/>
        <end position="503"/>
    </location>
</feature>
<reference evidence="6 7" key="1">
    <citation type="submission" date="2017-03" db="EMBL/GenBank/DDBJ databases">
        <authorList>
            <person name="Afonso C.L."/>
            <person name="Miller P.J."/>
            <person name="Scott M.A."/>
            <person name="Spackman E."/>
            <person name="Goraichik I."/>
            <person name="Dimitrov K.M."/>
            <person name="Suarez D.L."/>
            <person name="Swayne D.E."/>
        </authorList>
    </citation>
    <scope>NUCLEOTIDE SEQUENCE [LARGE SCALE GENOMIC DNA]</scope>
    <source>
        <strain evidence="6 7">CECT 8625</strain>
    </source>
</reference>
<evidence type="ECO:0000313" key="7">
    <source>
        <dbReference type="Proteomes" id="UP000193570"/>
    </source>
</evidence>
<evidence type="ECO:0000259" key="5">
    <source>
        <dbReference type="Pfam" id="PF00496"/>
    </source>
</evidence>
<evidence type="ECO:0000256" key="4">
    <source>
        <dbReference type="SAM" id="SignalP"/>
    </source>
</evidence>
<dbReference type="SUPFAM" id="SSF53850">
    <property type="entry name" value="Periplasmic binding protein-like II"/>
    <property type="match status" value="1"/>
</dbReference>
<dbReference type="CDD" id="cd08497">
    <property type="entry name" value="MbnE-like"/>
    <property type="match status" value="1"/>
</dbReference>
<evidence type="ECO:0000256" key="1">
    <source>
        <dbReference type="ARBA" id="ARBA00004418"/>
    </source>
</evidence>
<evidence type="ECO:0000256" key="2">
    <source>
        <dbReference type="ARBA" id="ARBA00005695"/>
    </source>
</evidence>
<keyword evidence="3 4" id="KW-0732">Signal</keyword>
<dbReference type="AlphaFoldDB" id="A0A1X6YRG9"/>
<dbReference type="GO" id="GO:0043190">
    <property type="term" value="C:ATP-binding cassette (ABC) transporter complex"/>
    <property type="evidence" value="ECO:0007669"/>
    <property type="project" value="InterPro"/>
</dbReference>
<proteinExistence type="inferred from homology"/>
<dbReference type="GO" id="GO:0030288">
    <property type="term" value="C:outer membrane-bounded periplasmic space"/>
    <property type="evidence" value="ECO:0007669"/>
    <property type="project" value="TreeGrafter"/>
</dbReference>
<feature type="chain" id="PRO_5013253734" evidence="4">
    <location>
        <begin position="27"/>
        <end position="607"/>
    </location>
</feature>
<feature type="signal peptide" evidence="4">
    <location>
        <begin position="1"/>
        <end position="26"/>
    </location>
</feature>
<dbReference type="RefSeq" id="WP_085790968.1">
    <property type="nucleotide sequence ID" value="NZ_FWFK01000002.1"/>
</dbReference>
<dbReference type="OrthoDB" id="9803988at2"/>
<dbReference type="GO" id="GO:1904680">
    <property type="term" value="F:peptide transmembrane transporter activity"/>
    <property type="evidence" value="ECO:0007669"/>
    <property type="project" value="TreeGrafter"/>
</dbReference>
<dbReference type="InterPro" id="IPR000914">
    <property type="entry name" value="SBP_5_dom"/>
</dbReference>
<protein>
    <submittedName>
        <fullName evidence="6">Oligopeptide-binding protein AppA</fullName>
    </submittedName>
</protein>
<dbReference type="Gene3D" id="3.40.190.10">
    <property type="entry name" value="Periplasmic binding protein-like II"/>
    <property type="match status" value="1"/>
</dbReference>
<dbReference type="Pfam" id="PF00496">
    <property type="entry name" value="SBP_bac_5"/>
    <property type="match status" value="1"/>
</dbReference>
<dbReference type="PANTHER" id="PTHR30290">
    <property type="entry name" value="PERIPLASMIC BINDING COMPONENT OF ABC TRANSPORTER"/>
    <property type="match status" value="1"/>
</dbReference>